<feature type="transmembrane region" description="Helical" evidence="5">
    <location>
        <begin position="70"/>
        <end position="89"/>
    </location>
</feature>
<evidence type="ECO:0000256" key="1">
    <source>
        <dbReference type="ARBA" id="ARBA00004141"/>
    </source>
</evidence>
<reference evidence="7 8" key="1">
    <citation type="submission" date="2017-07" db="EMBL/GenBank/DDBJ databases">
        <title>Draft Genome Sequences of Select Purple Nonsulfur Bacteria.</title>
        <authorList>
            <person name="Lasarre B."/>
            <person name="Mckinlay J.B."/>
        </authorList>
    </citation>
    <scope>NUCLEOTIDE SEQUENCE [LARGE SCALE GENOMIC DNA]</scope>
    <source>
        <strain evidence="7 8">DSM 11907</strain>
    </source>
</reference>
<evidence type="ECO:0000313" key="8">
    <source>
        <dbReference type="Proteomes" id="UP000248863"/>
    </source>
</evidence>
<evidence type="ECO:0000256" key="5">
    <source>
        <dbReference type="SAM" id="Phobius"/>
    </source>
</evidence>
<dbReference type="OrthoDB" id="8136063at2"/>
<feature type="transmembrane region" description="Helical" evidence="5">
    <location>
        <begin position="252"/>
        <end position="270"/>
    </location>
</feature>
<accession>A0A327KLH0</accession>
<protein>
    <recommendedName>
        <fullName evidence="6">O-antigen ligase-related domain-containing protein</fullName>
    </recommendedName>
</protein>
<keyword evidence="2 5" id="KW-0812">Transmembrane</keyword>
<feature type="transmembrane region" description="Helical" evidence="5">
    <location>
        <begin position="199"/>
        <end position="217"/>
    </location>
</feature>
<feature type="transmembrane region" description="Helical" evidence="5">
    <location>
        <begin position="175"/>
        <end position="192"/>
    </location>
</feature>
<dbReference type="InterPro" id="IPR051533">
    <property type="entry name" value="WaaL-like"/>
</dbReference>
<feature type="transmembrane region" description="Helical" evidence="5">
    <location>
        <begin position="223"/>
        <end position="240"/>
    </location>
</feature>
<feature type="domain" description="O-antigen ligase-related" evidence="6">
    <location>
        <begin position="207"/>
        <end position="334"/>
    </location>
</feature>
<evidence type="ECO:0000259" key="6">
    <source>
        <dbReference type="Pfam" id="PF04932"/>
    </source>
</evidence>
<dbReference type="PANTHER" id="PTHR37422">
    <property type="entry name" value="TEICHURONIC ACID BIOSYNTHESIS PROTEIN TUAE"/>
    <property type="match status" value="1"/>
</dbReference>
<feature type="transmembrane region" description="Helical" evidence="5">
    <location>
        <begin position="328"/>
        <end position="349"/>
    </location>
</feature>
<dbReference type="AlphaFoldDB" id="A0A327KLH0"/>
<feature type="transmembrane region" description="Helical" evidence="5">
    <location>
        <begin position="384"/>
        <end position="402"/>
    </location>
</feature>
<feature type="transmembrane region" description="Helical" evidence="5">
    <location>
        <begin position="21"/>
        <end position="40"/>
    </location>
</feature>
<evidence type="ECO:0000256" key="4">
    <source>
        <dbReference type="ARBA" id="ARBA00023136"/>
    </source>
</evidence>
<dbReference type="RefSeq" id="WP_111358513.1">
    <property type="nucleotide sequence ID" value="NZ_NHSK01000221.1"/>
</dbReference>
<evidence type="ECO:0000256" key="3">
    <source>
        <dbReference type="ARBA" id="ARBA00022989"/>
    </source>
</evidence>
<dbReference type="GO" id="GO:0016020">
    <property type="term" value="C:membrane"/>
    <property type="evidence" value="ECO:0007669"/>
    <property type="project" value="UniProtKB-SubCell"/>
</dbReference>
<evidence type="ECO:0000313" key="7">
    <source>
        <dbReference type="EMBL" id="RAI36168.1"/>
    </source>
</evidence>
<dbReference type="InterPro" id="IPR007016">
    <property type="entry name" value="O-antigen_ligase-rel_domated"/>
</dbReference>
<organism evidence="7 8">
    <name type="scientific">Rhodoplanes elegans</name>
    <dbReference type="NCBI Taxonomy" id="29408"/>
    <lineage>
        <taxon>Bacteria</taxon>
        <taxon>Pseudomonadati</taxon>
        <taxon>Pseudomonadota</taxon>
        <taxon>Alphaproteobacteria</taxon>
        <taxon>Hyphomicrobiales</taxon>
        <taxon>Nitrobacteraceae</taxon>
        <taxon>Rhodoplanes</taxon>
    </lineage>
</organism>
<name>A0A327KLH0_9BRAD</name>
<dbReference type="EMBL" id="NPEU01000228">
    <property type="protein sequence ID" value="RAI36168.1"/>
    <property type="molecule type" value="Genomic_DNA"/>
</dbReference>
<sequence length="420" mass="44356">MKTKAAAFRESIGRRIGAQQLLANSCTLMLCLVYILPNVWAVRTMYYAVVLPLLALTVTRSELARIGRSPIFLSAAIYFLVFVIAAPFTTTVDVGAVLGHVRHAILVLSYIGLLAILGARDPGFAVRLFVAMGLTAAAVAAANIWVFYGGLPSLDRLPQRLEGIPGQTMYYNPNWIALLYGIPCVGAAAAAMHRDTSRLLAVLLAIASLVLFAAVVLAQSRGVLIGVLAGLGVVVLLMTSELGPVARHVVRAAAAVVVAVVAFVFLGTLLERGDSYRLTVWRLYVPYVEAHPWAGSGLTAILPIDDQHGFKTIHPHNIVYHSLLRGGVFAAAALAALLVQVGVQAVLAWWRNGSPLLPALVVASLVPFQFEFSTVGGTPVGWDWVTLWLPIGLVLGASLATAPKALARPGGAAIEPAAGG</sequence>
<proteinExistence type="predicted"/>
<keyword evidence="3 5" id="KW-1133">Transmembrane helix</keyword>
<comment type="caution">
    <text evidence="7">The sequence shown here is derived from an EMBL/GenBank/DDBJ whole genome shotgun (WGS) entry which is preliminary data.</text>
</comment>
<dbReference type="Proteomes" id="UP000248863">
    <property type="component" value="Unassembled WGS sequence"/>
</dbReference>
<feature type="transmembrane region" description="Helical" evidence="5">
    <location>
        <begin position="126"/>
        <end position="148"/>
    </location>
</feature>
<comment type="subcellular location">
    <subcellularLocation>
        <location evidence="1">Membrane</location>
        <topology evidence="1">Multi-pass membrane protein</topology>
    </subcellularLocation>
</comment>
<dbReference type="Pfam" id="PF04932">
    <property type="entry name" value="Wzy_C"/>
    <property type="match status" value="1"/>
</dbReference>
<keyword evidence="8" id="KW-1185">Reference proteome</keyword>
<dbReference type="PANTHER" id="PTHR37422:SF13">
    <property type="entry name" value="LIPOPOLYSACCHARIDE BIOSYNTHESIS PROTEIN PA4999-RELATED"/>
    <property type="match status" value="1"/>
</dbReference>
<feature type="transmembrane region" description="Helical" evidence="5">
    <location>
        <begin position="356"/>
        <end position="372"/>
    </location>
</feature>
<gene>
    <name evidence="7" type="ORF">CH338_18005</name>
</gene>
<keyword evidence="4 5" id="KW-0472">Membrane</keyword>
<feature type="transmembrane region" description="Helical" evidence="5">
    <location>
        <begin position="46"/>
        <end position="63"/>
    </location>
</feature>
<feature type="transmembrane region" description="Helical" evidence="5">
    <location>
        <begin position="101"/>
        <end position="119"/>
    </location>
</feature>
<evidence type="ECO:0000256" key="2">
    <source>
        <dbReference type="ARBA" id="ARBA00022692"/>
    </source>
</evidence>